<dbReference type="InterPro" id="IPR018821">
    <property type="entry name" value="DUF294_put_nucleoTrafse_sb-bd"/>
</dbReference>
<dbReference type="Proteomes" id="UP000004947">
    <property type="component" value="Unassembled WGS sequence"/>
</dbReference>
<feature type="domain" description="CBS" evidence="4">
    <location>
        <begin position="163"/>
        <end position="223"/>
    </location>
</feature>
<dbReference type="PANTHER" id="PTHR43080">
    <property type="entry name" value="CBS DOMAIN-CONTAINING PROTEIN CBSX3, MITOCHONDRIAL"/>
    <property type="match status" value="1"/>
</dbReference>
<dbReference type="GO" id="GO:0008773">
    <property type="term" value="F:[protein-PII] uridylyltransferase activity"/>
    <property type="evidence" value="ECO:0007669"/>
    <property type="project" value="InterPro"/>
</dbReference>
<evidence type="ECO:0000256" key="1">
    <source>
        <dbReference type="ARBA" id="ARBA00023122"/>
    </source>
</evidence>
<dbReference type="SUPFAM" id="SSF54631">
    <property type="entry name" value="CBS-domain pair"/>
    <property type="match status" value="1"/>
</dbReference>
<dbReference type="InterPro" id="IPR005105">
    <property type="entry name" value="GlnD_Uridyltrans_N"/>
</dbReference>
<dbReference type="RefSeq" id="WP_007278286.1">
    <property type="nucleotide sequence ID" value="NZ_ABCK01000007.1"/>
</dbReference>
<protein>
    <submittedName>
        <fullName evidence="5">Signal-transduction protein</fullName>
    </submittedName>
</protein>
<dbReference type="CDD" id="cd00038">
    <property type="entry name" value="CAP_ED"/>
    <property type="match status" value="1"/>
</dbReference>
<dbReference type="Pfam" id="PF03445">
    <property type="entry name" value="DUF294"/>
    <property type="match status" value="1"/>
</dbReference>
<dbReference type="InterPro" id="IPR014710">
    <property type="entry name" value="RmlC-like_jellyroll"/>
</dbReference>
<accession>A6DK73</accession>
<evidence type="ECO:0000259" key="3">
    <source>
        <dbReference type="PROSITE" id="PS50042"/>
    </source>
</evidence>
<dbReference type="PROSITE" id="PS51371">
    <property type="entry name" value="CBS"/>
    <property type="match status" value="2"/>
</dbReference>
<feature type="domain" description="CBS" evidence="4">
    <location>
        <begin position="231"/>
        <end position="288"/>
    </location>
</feature>
<dbReference type="EMBL" id="ABCK01000007">
    <property type="protein sequence ID" value="EDM27771.1"/>
    <property type="molecule type" value="Genomic_DNA"/>
</dbReference>
<dbReference type="Pfam" id="PF00027">
    <property type="entry name" value="cNMP_binding"/>
    <property type="match status" value="1"/>
</dbReference>
<dbReference type="InterPro" id="IPR051257">
    <property type="entry name" value="Diverse_CBS-Domain"/>
</dbReference>
<comment type="caution">
    <text evidence="5">The sequence shown here is derived from an EMBL/GenBank/DDBJ whole genome shotgun (WGS) entry which is preliminary data.</text>
</comment>
<dbReference type="PROSITE" id="PS50042">
    <property type="entry name" value="CNMP_BINDING_3"/>
    <property type="match status" value="1"/>
</dbReference>
<dbReference type="InterPro" id="IPR000595">
    <property type="entry name" value="cNMP-bd_dom"/>
</dbReference>
<evidence type="ECO:0000259" key="4">
    <source>
        <dbReference type="PROSITE" id="PS51371"/>
    </source>
</evidence>
<proteinExistence type="predicted"/>
<dbReference type="SUPFAM" id="SSF51206">
    <property type="entry name" value="cAMP-binding domain-like"/>
    <property type="match status" value="1"/>
</dbReference>
<dbReference type="InterPro" id="IPR046342">
    <property type="entry name" value="CBS_dom_sf"/>
</dbReference>
<sequence length="629" mass="72020">MPSNQLKEIFEFFSRVPTFQGMHEDDIQAISKKAQIVYFPKNTHIFQQALSPLDGAYFIMQGGFELSYESNEEIEHDILNEYEVYGALSILRNGGISLRSVKSKEDTFAYFIPKSDFVDLIKLHSHIEDYFFNPLNEANFIRSCSQMRNRGNRNQEGFMQVSMKTACKRPLNFCQEHHSLSEVAKIMSDSDFGFCMVMNEQKLTGVISDSDIRRSIAAGQPPSSTFASDIMTKNVKTIQDDYSVLEALLKMERHGLSHLPGINSDGEVSAVLSALDLPQVQSGSPLDFIYKIRQCKTVNETREIKNKLPQVVNDLLLQGYSPLNTVQYISRVNDAIMRCTIKETLKTTGEAPVDFDFLVLGSEGRLEQTLSGDQDNALIYEDCDDPKVHSWFQNFASLVCSQLDSAGYIYCKGRIMAENDQWCQPLKIWKSNFSRWVEKPFKENLLNAQIFFDFRHVFGKGQLSQKLRSHLLADLCPSTHKLFSALSHNYLQQSAPLGFFNNFIVSKGGEHKNSLDIKYVMNFIVEFARILSLESSLDATSTARRLDELNQKEILSNEENQNLQRAWSLYLYHRLQHQIELLEQNEDSHNFINPQELSTLERDMLKSAFKLIPDIQLKIKLRFNAGLTQ</sequence>
<dbReference type="SMART" id="SM00116">
    <property type="entry name" value="CBS"/>
    <property type="match status" value="2"/>
</dbReference>
<dbReference type="Pfam" id="PF10335">
    <property type="entry name" value="DUF294_C"/>
    <property type="match status" value="1"/>
</dbReference>
<evidence type="ECO:0000256" key="2">
    <source>
        <dbReference type="PROSITE-ProRule" id="PRU00703"/>
    </source>
</evidence>
<name>A6DK73_9BACT</name>
<dbReference type="Gene3D" id="2.60.120.10">
    <property type="entry name" value="Jelly Rolls"/>
    <property type="match status" value="1"/>
</dbReference>
<dbReference type="InterPro" id="IPR018490">
    <property type="entry name" value="cNMP-bd_dom_sf"/>
</dbReference>
<dbReference type="PANTHER" id="PTHR43080:SF2">
    <property type="entry name" value="CBS DOMAIN-CONTAINING PROTEIN"/>
    <property type="match status" value="1"/>
</dbReference>
<gene>
    <name evidence="5" type="ORF">LNTAR_00180</name>
</gene>
<dbReference type="Pfam" id="PF00571">
    <property type="entry name" value="CBS"/>
    <property type="match status" value="2"/>
</dbReference>
<dbReference type="AlphaFoldDB" id="A6DK73"/>
<keyword evidence="1 2" id="KW-0129">CBS domain</keyword>
<evidence type="ECO:0000313" key="5">
    <source>
        <dbReference type="EMBL" id="EDM27771.1"/>
    </source>
</evidence>
<dbReference type="CDD" id="cd05401">
    <property type="entry name" value="NT_GlnE_GlnD_like"/>
    <property type="match status" value="1"/>
</dbReference>
<dbReference type="InterPro" id="IPR000644">
    <property type="entry name" value="CBS_dom"/>
</dbReference>
<dbReference type="OrthoDB" id="9808528at2"/>
<reference evidence="5 6" key="1">
    <citation type="journal article" date="2010" name="J. Bacteriol.">
        <title>Genome sequence of Lentisphaera araneosa HTCC2155T, the type species of the order Lentisphaerales in the phylum Lentisphaerae.</title>
        <authorList>
            <person name="Thrash J.C."/>
            <person name="Cho J.C."/>
            <person name="Vergin K.L."/>
            <person name="Morris R.M."/>
            <person name="Giovannoni S.J."/>
        </authorList>
    </citation>
    <scope>NUCLEOTIDE SEQUENCE [LARGE SCALE GENOMIC DNA]</scope>
    <source>
        <strain evidence="5 6">HTCC2155</strain>
    </source>
</reference>
<dbReference type="eggNOG" id="COG2905">
    <property type="taxonomic scope" value="Bacteria"/>
</dbReference>
<organism evidence="5 6">
    <name type="scientific">Lentisphaera araneosa HTCC2155</name>
    <dbReference type="NCBI Taxonomy" id="313628"/>
    <lineage>
        <taxon>Bacteria</taxon>
        <taxon>Pseudomonadati</taxon>
        <taxon>Lentisphaerota</taxon>
        <taxon>Lentisphaeria</taxon>
        <taxon>Lentisphaerales</taxon>
        <taxon>Lentisphaeraceae</taxon>
        <taxon>Lentisphaera</taxon>
    </lineage>
</organism>
<feature type="domain" description="Cyclic nucleotide-binding" evidence="3">
    <location>
        <begin position="18"/>
        <end position="121"/>
    </location>
</feature>
<dbReference type="Gene3D" id="3.10.580.10">
    <property type="entry name" value="CBS-domain"/>
    <property type="match status" value="1"/>
</dbReference>
<dbReference type="STRING" id="313628.LNTAR_00180"/>
<keyword evidence="6" id="KW-1185">Reference proteome</keyword>
<evidence type="ECO:0000313" key="6">
    <source>
        <dbReference type="Proteomes" id="UP000004947"/>
    </source>
</evidence>